<organism evidence="2 3">
    <name type="scientific">Castellaniella defragrans (strain DSM 12143 / CCUG 39792 / 65Phen)</name>
    <name type="common">Alcaligenes defragrans</name>
    <dbReference type="NCBI Taxonomy" id="1437824"/>
    <lineage>
        <taxon>Bacteria</taxon>
        <taxon>Pseudomonadati</taxon>
        <taxon>Pseudomonadota</taxon>
        <taxon>Betaproteobacteria</taxon>
        <taxon>Burkholderiales</taxon>
        <taxon>Alcaligenaceae</taxon>
        <taxon>Castellaniella</taxon>
    </lineage>
</organism>
<dbReference type="Proteomes" id="UP000019805">
    <property type="component" value="Chromosome"/>
</dbReference>
<gene>
    <name evidence="2" type="ORF">BN940_06996</name>
</gene>
<evidence type="ECO:0000313" key="3">
    <source>
        <dbReference type="Proteomes" id="UP000019805"/>
    </source>
</evidence>
<dbReference type="KEGG" id="cdn:BN940_06996"/>
<dbReference type="InterPro" id="IPR006944">
    <property type="entry name" value="Phage/GTA_portal"/>
</dbReference>
<evidence type="ECO:0000256" key="1">
    <source>
        <dbReference type="SAM" id="MobiDB-lite"/>
    </source>
</evidence>
<dbReference type="RefSeq" id="WP_043681391.1">
    <property type="nucleotide sequence ID" value="NZ_HG916765.1"/>
</dbReference>
<dbReference type="HOGENOM" id="CLU_033789_0_1_4"/>
<evidence type="ECO:0000313" key="2">
    <source>
        <dbReference type="EMBL" id="CDM23866.1"/>
    </source>
</evidence>
<protein>
    <submittedName>
        <fullName evidence="2">Phage portal protein</fullName>
    </submittedName>
</protein>
<dbReference type="EMBL" id="HG916765">
    <property type="protein sequence ID" value="CDM23866.1"/>
    <property type="molecule type" value="Genomic_DNA"/>
</dbReference>
<reference evidence="2 3" key="1">
    <citation type="journal article" date="2014" name="BMC Microbiol.">
        <title>The oxygen-independent metabolism of cyclic monoterpenes in Castellaniella defragrans 65Phen.</title>
        <authorList>
            <person name="Petasch J."/>
            <person name="Disch E.M."/>
            <person name="Markert S."/>
            <person name="Becher D."/>
            <person name="Schweder T."/>
            <person name="Huttel B."/>
            <person name="Reinhardt R."/>
            <person name="Harder J."/>
        </authorList>
    </citation>
    <scope>NUCLEOTIDE SEQUENCE [LARGE SCALE GENOMIC DNA]</scope>
    <source>
        <strain evidence="2">65Phen</strain>
    </source>
</reference>
<dbReference type="AlphaFoldDB" id="W8X3M2"/>
<proteinExistence type="predicted"/>
<sequence length="393" mass="43319">MIWPFKRSETRSTNQAPGGDSYWQDFAALRTGNKNPEGLAAVWACVSLISETLASLPFAVYQGNDKVRSHPLHKVLNRMANDGTTAFEFRESMTAAVLLSGNAFARIERDHTGQVKALHQIRDVSVLRLPSGKLAYEYSDNGRVVRLLQGECLHLRGRLGNDGVLGMSPIQIARSTFDLALEEQQHGVSTFRNAGRLSGVLESAATLKPEQRDSLKQSWQAQYSGTGNAGRTAVLEAGLTFRPISMSLQDAEWLASRQFSVEEVARIFRCPPTLIGDLRNGTYSNSSEMFRAFVVTTLRTWMTRWEQAIEAVCLSEAARNTFYVEHSAEGLLRGDSTTRAAFYASGIQAGWLKPSEARELENLPPIDGLDDFTANDGKAPTTPTPPYPSKEAE</sequence>
<dbReference type="OrthoDB" id="9765386at2"/>
<feature type="compositionally biased region" description="Pro residues" evidence="1">
    <location>
        <begin position="382"/>
        <end position="393"/>
    </location>
</feature>
<dbReference type="NCBIfam" id="TIGR01537">
    <property type="entry name" value="portal_HK97"/>
    <property type="match status" value="1"/>
</dbReference>
<keyword evidence="3" id="KW-1185">Reference proteome</keyword>
<dbReference type="InterPro" id="IPR006427">
    <property type="entry name" value="Portal_HK97"/>
</dbReference>
<feature type="region of interest" description="Disordered" evidence="1">
    <location>
        <begin position="362"/>
        <end position="393"/>
    </location>
</feature>
<dbReference type="Pfam" id="PF04860">
    <property type="entry name" value="Phage_portal"/>
    <property type="match status" value="1"/>
</dbReference>
<dbReference type="eggNOG" id="COG4695">
    <property type="taxonomic scope" value="Bacteria"/>
</dbReference>
<name>W8X3M2_CASD6</name>
<accession>W8X3M2</accession>
<dbReference type="STRING" id="1437824.BN940_06996"/>